<evidence type="ECO:0000313" key="12">
    <source>
        <dbReference type="Proteomes" id="UP000483078"/>
    </source>
</evidence>
<evidence type="ECO:0000256" key="3">
    <source>
        <dbReference type="ARBA" id="ARBA00022475"/>
    </source>
</evidence>
<feature type="transmembrane region" description="Helical" evidence="9">
    <location>
        <begin position="92"/>
        <end position="116"/>
    </location>
</feature>
<evidence type="ECO:0000256" key="4">
    <source>
        <dbReference type="ARBA" id="ARBA00022519"/>
    </source>
</evidence>
<dbReference type="InterPro" id="IPR055348">
    <property type="entry name" value="DctQ"/>
</dbReference>
<keyword evidence="6 9" id="KW-1133">Transmembrane helix</keyword>
<comment type="similarity">
    <text evidence="8 9">Belongs to the TRAP transporter small permease family.</text>
</comment>
<feature type="transmembrane region" description="Helical" evidence="9">
    <location>
        <begin position="53"/>
        <end position="71"/>
    </location>
</feature>
<evidence type="ECO:0000256" key="6">
    <source>
        <dbReference type="ARBA" id="ARBA00022989"/>
    </source>
</evidence>
<comment type="caution">
    <text evidence="11">The sequence shown here is derived from an EMBL/GenBank/DDBJ whole genome shotgun (WGS) entry which is preliminary data.</text>
</comment>
<comment type="function">
    <text evidence="9">Part of the tripartite ATP-independent periplasmic (TRAP) transport system.</text>
</comment>
<reference evidence="11 12" key="1">
    <citation type="submission" date="2019-06" db="EMBL/GenBank/DDBJ databases">
        <title>Enrichment of Autotrophic Halophilic Microorganisms from Red Sea Brine Pool Using Microbial Electrosynthesis System.</title>
        <authorList>
            <person name="Alqahtani M.F."/>
            <person name="Bajracharya S."/>
            <person name="Katuri K.P."/>
            <person name="Ali M."/>
            <person name="Saikaly P.E."/>
        </authorList>
    </citation>
    <scope>NUCLEOTIDE SEQUENCE [LARGE SCALE GENOMIC DNA]</scope>
    <source>
        <strain evidence="11">MES6</strain>
    </source>
</reference>
<keyword evidence="4 9" id="KW-0997">Cell inner membrane</keyword>
<sequence length="171" mass="18486">MRPLPQALRLLDRATQGANIVGTLLIAGLVILILWDVVGREAFGTPLPGVPELLSLSIVAIVFLQVPQALRAGRLTRSDGLITALHRRHPRVAAAMETLFEALGLLVMIAILYAHWPILTRAIARNDFVGAVGNVTFPVWPAKLMILIGSALLALQFAANTVRRFTKGSTK</sequence>
<dbReference type="Pfam" id="PF04290">
    <property type="entry name" value="DctQ"/>
    <property type="match status" value="1"/>
</dbReference>
<keyword evidence="2 9" id="KW-0813">Transport</keyword>
<evidence type="ECO:0000259" key="10">
    <source>
        <dbReference type="Pfam" id="PF04290"/>
    </source>
</evidence>
<comment type="subcellular location">
    <subcellularLocation>
        <location evidence="1 9">Cell inner membrane</location>
        <topology evidence="1 9">Multi-pass membrane protein</topology>
    </subcellularLocation>
</comment>
<evidence type="ECO:0000256" key="5">
    <source>
        <dbReference type="ARBA" id="ARBA00022692"/>
    </source>
</evidence>
<accession>A0A7C9LT50</accession>
<comment type="subunit">
    <text evidence="9">The complex comprises the extracytoplasmic solute receptor protein and the two transmembrane proteins.</text>
</comment>
<dbReference type="InterPro" id="IPR007387">
    <property type="entry name" value="TRAP_DctQ"/>
</dbReference>
<dbReference type="GO" id="GO:0005886">
    <property type="term" value="C:plasma membrane"/>
    <property type="evidence" value="ECO:0007669"/>
    <property type="project" value="UniProtKB-SubCell"/>
</dbReference>
<keyword evidence="5 9" id="KW-0812">Transmembrane</keyword>
<dbReference type="GO" id="GO:0022857">
    <property type="term" value="F:transmembrane transporter activity"/>
    <property type="evidence" value="ECO:0007669"/>
    <property type="project" value="UniProtKB-UniRule"/>
</dbReference>
<keyword evidence="7 9" id="KW-0472">Membrane</keyword>
<dbReference type="Proteomes" id="UP000483078">
    <property type="component" value="Unassembled WGS sequence"/>
</dbReference>
<evidence type="ECO:0000256" key="8">
    <source>
        <dbReference type="ARBA" id="ARBA00038436"/>
    </source>
</evidence>
<dbReference type="EMBL" id="VENJ01000020">
    <property type="protein sequence ID" value="MTJ05616.1"/>
    <property type="molecule type" value="Genomic_DNA"/>
</dbReference>
<dbReference type="AlphaFoldDB" id="A0A7C9LT50"/>
<evidence type="ECO:0000256" key="2">
    <source>
        <dbReference type="ARBA" id="ARBA00022448"/>
    </source>
</evidence>
<organism evidence="11 12">
    <name type="scientific">Sediminimonas qiaohouensis</name>
    <dbReference type="NCBI Taxonomy" id="552061"/>
    <lineage>
        <taxon>Bacteria</taxon>
        <taxon>Pseudomonadati</taxon>
        <taxon>Pseudomonadota</taxon>
        <taxon>Alphaproteobacteria</taxon>
        <taxon>Rhodobacterales</taxon>
        <taxon>Roseobacteraceae</taxon>
        <taxon>Sediminimonas</taxon>
    </lineage>
</organism>
<evidence type="ECO:0000256" key="9">
    <source>
        <dbReference type="RuleBase" id="RU369079"/>
    </source>
</evidence>
<evidence type="ECO:0000313" key="11">
    <source>
        <dbReference type="EMBL" id="MTJ05616.1"/>
    </source>
</evidence>
<dbReference type="PANTHER" id="PTHR35011">
    <property type="entry name" value="2,3-DIKETO-L-GULONATE TRAP TRANSPORTER SMALL PERMEASE PROTEIN YIAM"/>
    <property type="match status" value="1"/>
</dbReference>
<dbReference type="RefSeq" id="WP_273250463.1">
    <property type="nucleotide sequence ID" value="NZ_VENJ01000020.1"/>
</dbReference>
<keyword evidence="3" id="KW-1003">Cell membrane</keyword>
<evidence type="ECO:0000256" key="7">
    <source>
        <dbReference type="ARBA" id="ARBA00023136"/>
    </source>
</evidence>
<name>A0A7C9LT50_9RHOB</name>
<feature type="transmembrane region" description="Helical" evidence="9">
    <location>
        <begin position="20"/>
        <end position="38"/>
    </location>
</feature>
<proteinExistence type="inferred from homology"/>
<feature type="domain" description="Tripartite ATP-independent periplasmic transporters DctQ component" evidence="10">
    <location>
        <begin position="29"/>
        <end position="166"/>
    </location>
</feature>
<evidence type="ECO:0000256" key="1">
    <source>
        <dbReference type="ARBA" id="ARBA00004429"/>
    </source>
</evidence>
<gene>
    <name evidence="11" type="ORF">FH759_13100</name>
</gene>
<protein>
    <recommendedName>
        <fullName evidence="9">TRAP transporter small permease protein</fullName>
    </recommendedName>
</protein>
<feature type="transmembrane region" description="Helical" evidence="9">
    <location>
        <begin position="144"/>
        <end position="162"/>
    </location>
</feature>